<comment type="caution">
    <text evidence="1">The sequence shown here is derived from an EMBL/GenBank/DDBJ whole genome shotgun (WGS) entry which is preliminary data.</text>
</comment>
<dbReference type="Proteomes" id="UP000324159">
    <property type="component" value="Unassembled WGS sequence"/>
</dbReference>
<proteinExistence type="predicted"/>
<accession>A0A5D3WH61</accession>
<dbReference type="InterPro" id="IPR036105">
    <property type="entry name" value="DiNase_FeMo-co_biosyn_sf"/>
</dbReference>
<keyword evidence="2" id="KW-1185">Reference proteome</keyword>
<sequence>MKIAFPYYHRLVLPLYGLARLFFIACVDTDDGQVVSCRLQTFDPQDQSLGDWLAANRVDGLFSGDSPPWLLDELERRGIWHRQTPAGEPLQILGQWLRQGPSSARPAASWLLSGSWS</sequence>
<gene>
    <name evidence="1" type="ORF">EDC39_11330</name>
</gene>
<name>A0A5D3WH61_9BACT</name>
<dbReference type="RefSeq" id="WP_148896712.1">
    <property type="nucleotide sequence ID" value="NZ_VNIB01000013.1"/>
</dbReference>
<dbReference type="AlphaFoldDB" id="A0A5D3WH61"/>
<protein>
    <recommendedName>
        <fullName evidence="3">Dinitrogenase iron-molybdenum cofactor</fullName>
    </recommendedName>
</protein>
<evidence type="ECO:0000313" key="1">
    <source>
        <dbReference type="EMBL" id="TYO96641.1"/>
    </source>
</evidence>
<dbReference type="EMBL" id="VNIB01000013">
    <property type="protein sequence ID" value="TYO96641.1"/>
    <property type="molecule type" value="Genomic_DNA"/>
</dbReference>
<organism evidence="1 2">
    <name type="scientific">Geothermobacter ehrlichii</name>
    <dbReference type="NCBI Taxonomy" id="213224"/>
    <lineage>
        <taxon>Bacteria</taxon>
        <taxon>Pseudomonadati</taxon>
        <taxon>Thermodesulfobacteriota</taxon>
        <taxon>Desulfuromonadia</taxon>
        <taxon>Desulfuromonadales</taxon>
        <taxon>Geothermobacteraceae</taxon>
        <taxon>Geothermobacter</taxon>
    </lineage>
</organism>
<dbReference type="SUPFAM" id="SSF53146">
    <property type="entry name" value="Nitrogenase accessory factor-like"/>
    <property type="match status" value="1"/>
</dbReference>
<dbReference type="OrthoDB" id="5402119at2"/>
<evidence type="ECO:0000313" key="2">
    <source>
        <dbReference type="Proteomes" id="UP000324159"/>
    </source>
</evidence>
<reference evidence="1 2" key="1">
    <citation type="submission" date="2019-07" db="EMBL/GenBank/DDBJ databases">
        <title>Genomic Encyclopedia of Type Strains, Phase IV (KMG-IV): sequencing the most valuable type-strain genomes for metagenomic binning, comparative biology and taxonomic classification.</title>
        <authorList>
            <person name="Goeker M."/>
        </authorList>
    </citation>
    <scope>NUCLEOTIDE SEQUENCE [LARGE SCALE GENOMIC DNA]</scope>
    <source>
        <strain evidence="1 2">SS015</strain>
    </source>
</reference>
<evidence type="ECO:0008006" key="3">
    <source>
        <dbReference type="Google" id="ProtNLM"/>
    </source>
</evidence>